<comment type="caution">
    <text evidence="4">The sequence shown here is derived from an EMBL/GenBank/DDBJ whole genome shotgun (WGS) entry which is preliminary data.</text>
</comment>
<keyword evidence="5" id="KW-1185">Reference proteome</keyword>
<evidence type="ECO:0000256" key="3">
    <source>
        <dbReference type="SAM" id="Phobius"/>
    </source>
</evidence>
<feature type="transmembrane region" description="Helical" evidence="3">
    <location>
        <begin position="313"/>
        <end position="331"/>
    </location>
</feature>
<feature type="transmembrane region" description="Helical" evidence="3">
    <location>
        <begin position="391"/>
        <end position="424"/>
    </location>
</feature>
<dbReference type="AlphaFoldDB" id="A0A841KYV6"/>
<comment type="similarity">
    <text evidence="1">Belongs to the GerABKA family.</text>
</comment>
<dbReference type="EMBL" id="JACHEN010000050">
    <property type="protein sequence ID" value="MBB6218814.1"/>
    <property type="molecule type" value="Genomic_DNA"/>
</dbReference>
<dbReference type="Proteomes" id="UP000579281">
    <property type="component" value="Unassembled WGS sequence"/>
</dbReference>
<dbReference type="PIRSF" id="PIRSF005690">
    <property type="entry name" value="GerBA"/>
    <property type="match status" value="1"/>
</dbReference>
<dbReference type="RefSeq" id="WP_184313633.1">
    <property type="nucleotide sequence ID" value="NZ_JACHEN010000050.1"/>
</dbReference>
<dbReference type="PANTHER" id="PTHR22550:SF5">
    <property type="entry name" value="LEUCINE ZIPPER PROTEIN 4"/>
    <property type="match status" value="1"/>
</dbReference>
<keyword evidence="2 3" id="KW-0472">Membrane</keyword>
<evidence type="ECO:0000256" key="1">
    <source>
        <dbReference type="ARBA" id="ARBA00005278"/>
    </source>
</evidence>
<dbReference type="GO" id="GO:0009847">
    <property type="term" value="P:spore germination"/>
    <property type="evidence" value="ECO:0007669"/>
    <property type="project" value="InterPro"/>
</dbReference>
<name>A0A841KYV6_9FIRM</name>
<feature type="transmembrane region" description="Helical" evidence="3">
    <location>
        <begin position="436"/>
        <end position="461"/>
    </location>
</feature>
<gene>
    <name evidence="4" type="ORF">HNQ80_004989</name>
</gene>
<organism evidence="4 5">
    <name type="scientific">Anaerosolibacter carboniphilus</name>
    <dbReference type="NCBI Taxonomy" id="1417629"/>
    <lineage>
        <taxon>Bacteria</taxon>
        <taxon>Bacillati</taxon>
        <taxon>Bacillota</taxon>
        <taxon>Clostridia</taxon>
        <taxon>Peptostreptococcales</taxon>
        <taxon>Thermotaleaceae</taxon>
        <taxon>Anaerosolibacter</taxon>
    </lineage>
</organism>
<keyword evidence="3" id="KW-1133">Transmembrane helix</keyword>
<evidence type="ECO:0000313" key="5">
    <source>
        <dbReference type="Proteomes" id="UP000579281"/>
    </source>
</evidence>
<dbReference type="InterPro" id="IPR050768">
    <property type="entry name" value="UPF0353/GerABKA_families"/>
</dbReference>
<accession>A0A841KYV6</accession>
<proteinExistence type="inferred from homology"/>
<evidence type="ECO:0000313" key="4">
    <source>
        <dbReference type="EMBL" id="MBB6218814.1"/>
    </source>
</evidence>
<reference evidence="4 5" key="1">
    <citation type="submission" date="2020-08" db="EMBL/GenBank/DDBJ databases">
        <title>Genomic Encyclopedia of Type Strains, Phase IV (KMG-IV): sequencing the most valuable type-strain genomes for metagenomic binning, comparative biology and taxonomic classification.</title>
        <authorList>
            <person name="Goeker M."/>
        </authorList>
    </citation>
    <scope>NUCLEOTIDE SEQUENCE [LARGE SCALE GENOMIC DNA]</scope>
    <source>
        <strain evidence="4 5">DSM 103526</strain>
    </source>
</reference>
<evidence type="ECO:0000256" key="2">
    <source>
        <dbReference type="ARBA" id="ARBA00023136"/>
    </source>
</evidence>
<keyword evidence="3" id="KW-0812">Transmembrane</keyword>
<evidence type="ECO:0008006" key="6">
    <source>
        <dbReference type="Google" id="ProtNLM"/>
    </source>
</evidence>
<dbReference type="Pfam" id="PF03323">
    <property type="entry name" value="GerA"/>
    <property type="match status" value="1"/>
</dbReference>
<sequence>MFRRRKLQKMLQQNKNRDDLPIGDIQFDTTPIYDGPLTSSLKKNVQIIKTAFGDSNDLHIRELTSRKDEKMAIAYFEGFVDETSIGNLLINSLVNTEISINTLFEKNQLLPSNSLTIETFKEIYRDLMNGFVLVLIDGYKNAYAFNFMKWEKRSIEDSQLEKNLRGPRDAFVEDLKTNCSLIRRRIKNVNLQIDGMTLGWRSSTQLCMIYVRDIVNLNIVIEAKRRLQAIDFDNIPDSTYIAHFIEDRPLSIFPQVLQTEKPDKVVSNLLEGKVVILSDNSPTALLLPTVYLDFFHLQDDFYDRYYITTLGRFIRYLGAFLATLATPLYIALTAVNLDMLPTKLAIPFSQIRYIIPFPLIVEVLLMELTLELLREAGLRIPHPIGPSISIVGGLVIGQTAITAGLISPFLTIVVALSAIGYFSIPYEDMVATYRAVKYFLIAGAALFGLFGIGAVLTLFIIHLCSITSFGIPYMAPFSEKGLLTYLKDMVRVPVFLSKKRHSYYRPQDQTKVKKNE</sequence>
<dbReference type="InterPro" id="IPR004995">
    <property type="entry name" value="Spore_Ger"/>
</dbReference>
<dbReference type="GO" id="GO:0016020">
    <property type="term" value="C:membrane"/>
    <property type="evidence" value="ECO:0007669"/>
    <property type="project" value="InterPro"/>
</dbReference>
<dbReference type="PANTHER" id="PTHR22550">
    <property type="entry name" value="SPORE GERMINATION PROTEIN"/>
    <property type="match status" value="1"/>
</dbReference>
<protein>
    <recommendedName>
        <fullName evidence="6">Spore germination protein</fullName>
    </recommendedName>
</protein>